<reference evidence="4 5" key="1">
    <citation type="submission" date="2017-03" db="EMBL/GenBank/DDBJ databases">
        <title>Lifting the veil on microbial sulfur biogeochemistry in mining wastewaters.</title>
        <authorList>
            <person name="Kantor R.S."/>
            <person name="Colenbrander Nelson T."/>
            <person name="Marshall S."/>
            <person name="Bennett D."/>
            <person name="Apte S."/>
            <person name="Camacho D."/>
            <person name="Thomas B.C."/>
            <person name="Warren L.A."/>
            <person name="Banfield J.F."/>
        </authorList>
    </citation>
    <scope>NUCLEOTIDE SEQUENCE [LARGE SCALE GENOMIC DNA]</scope>
    <source>
        <strain evidence="4">32-69-9</strain>
    </source>
</reference>
<evidence type="ECO:0000313" key="4">
    <source>
        <dbReference type="EMBL" id="OYX35952.1"/>
    </source>
</evidence>
<dbReference type="InterPro" id="IPR021140">
    <property type="entry name" value="Inh/Omp19"/>
</dbReference>
<dbReference type="InterPro" id="IPR016085">
    <property type="entry name" value="Protease_inh_B-barrel_dom"/>
</dbReference>
<feature type="domain" description="Alkaline proteinase inhibitor/ Outer membrane lipoprotein Omp19" evidence="3">
    <location>
        <begin position="40"/>
        <end position="120"/>
    </location>
</feature>
<dbReference type="Gene3D" id="2.40.128.10">
    <property type="match status" value="1"/>
</dbReference>
<dbReference type="GO" id="GO:0004866">
    <property type="term" value="F:endopeptidase inhibitor activity"/>
    <property type="evidence" value="ECO:0007669"/>
    <property type="project" value="InterPro"/>
</dbReference>
<protein>
    <recommendedName>
        <fullName evidence="3">Alkaline proteinase inhibitor/ Outer membrane lipoprotein Omp19 domain-containing protein</fullName>
    </recommendedName>
</protein>
<evidence type="ECO:0000256" key="1">
    <source>
        <dbReference type="ARBA" id="ARBA00022729"/>
    </source>
</evidence>
<sequence>MRSRRHDPVFRAAAVLATLLMTACAPPPASSEPQEPVLAVDQVAGYWALTEVGGGAQCELALANLIVEGVRPARTENCGLPIVAKARSWRATEGGFQLLGADDGVVMAFRRTDEDAFEEVAGRYRLTRAPLS</sequence>
<evidence type="ECO:0000256" key="2">
    <source>
        <dbReference type="SAM" id="SignalP"/>
    </source>
</evidence>
<dbReference type="Proteomes" id="UP000215595">
    <property type="component" value="Unassembled WGS sequence"/>
</dbReference>
<feature type="signal peptide" evidence="2">
    <location>
        <begin position="1"/>
        <end position="31"/>
    </location>
</feature>
<evidence type="ECO:0000313" key="5">
    <source>
        <dbReference type="Proteomes" id="UP000215595"/>
    </source>
</evidence>
<dbReference type="Pfam" id="PF02974">
    <property type="entry name" value="Inh"/>
    <property type="match status" value="1"/>
</dbReference>
<dbReference type="EMBL" id="NCEB01000002">
    <property type="protein sequence ID" value="OYX35952.1"/>
    <property type="molecule type" value="Genomic_DNA"/>
</dbReference>
<name>A0A258FW24_9CAUL</name>
<dbReference type="SUPFAM" id="SSF50882">
    <property type="entry name" value="beta-Barrel protease inhibitors"/>
    <property type="match status" value="1"/>
</dbReference>
<evidence type="ECO:0000259" key="3">
    <source>
        <dbReference type="Pfam" id="PF02974"/>
    </source>
</evidence>
<dbReference type="AlphaFoldDB" id="A0A258FW24"/>
<keyword evidence="1 2" id="KW-0732">Signal</keyword>
<feature type="chain" id="PRO_5012401083" description="Alkaline proteinase inhibitor/ Outer membrane lipoprotein Omp19 domain-containing protein" evidence="2">
    <location>
        <begin position="32"/>
        <end position="132"/>
    </location>
</feature>
<gene>
    <name evidence="4" type="ORF">B7Z01_01165</name>
</gene>
<comment type="caution">
    <text evidence="4">The sequence shown here is derived from an EMBL/GenBank/DDBJ whole genome shotgun (WGS) entry which is preliminary data.</text>
</comment>
<organism evidence="4 5">
    <name type="scientific">Brevundimonas subvibrioides</name>
    <dbReference type="NCBI Taxonomy" id="74313"/>
    <lineage>
        <taxon>Bacteria</taxon>
        <taxon>Pseudomonadati</taxon>
        <taxon>Pseudomonadota</taxon>
        <taxon>Alphaproteobacteria</taxon>
        <taxon>Caulobacterales</taxon>
        <taxon>Caulobacteraceae</taxon>
        <taxon>Brevundimonas</taxon>
    </lineage>
</organism>
<accession>A0A258FW24</accession>
<dbReference type="PROSITE" id="PS51257">
    <property type="entry name" value="PROKAR_LIPOPROTEIN"/>
    <property type="match status" value="1"/>
</dbReference>
<proteinExistence type="predicted"/>